<name>A0AAW7M4L9_9MICO</name>
<proteinExistence type="predicted"/>
<dbReference type="Pfam" id="PF07811">
    <property type="entry name" value="TadE"/>
    <property type="match status" value="1"/>
</dbReference>
<dbReference type="InterPro" id="IPR012495">
    <property type="entry name" value="TadE-like_dom"/>
</dbReference>
<sequence length="123" mass="12479">MDDRGGVLVEHLFAILLVVAVGLGLIQVAVAVHTRNTLTACAAEAARIAARDDAVEDARSRAQSCARDSVGVAAEVRIEAADAGGLEAVRVTVEGRAPVLGIWRAGTVAATARALDEAALGAP</sequence>
<feature type="transmembrane region" description="Helical" evidence="1">
    <location>
        <begin position="12"/>
        <end position="32"/>
    </location>
</feature>
<organism evidence="3 4">
    <name type="scientific">Demequina lignilytica</name>
    <dbReference type="NCBI Taxonomy" id="3051663"/>
    <lineage>
        <taxon>Bacteria</taxon>
        <taxon>Bacillati</taxon>
        <taxon>Actinomycetota</taxon>
        <taxon>Actinomycetes</taxon>
        <taxon>Micrococcales</taxon>
        <taxon>Demequinaceae</taxon>
        <taxon>Demequina</taxon>
    </lineage>
</organism>
<reference evidence="3" key="1">
    <citation type="submission" date="2023-06" db="EMBL/GenBank/DDBJ databases">
        <title>Sysu t00039.</title>
        <authorList>
            <person name="Gao L."/>
            <person name="Fang B.-Z."/>
            <person name="Li W.-J."/>
        </authorList>
    </citation>
    <scope>NUCLEOTIDE SEQUENCE</scope>
    <source>
        <strain evidence="3">SYSU T00039</strain>
    </source>
</reference>
<protein>
    <submittedName>
        <fullName evidence="3">TadE/TadG family type IV pilus assembly protein</fullName>
    </submittedName>
</protein>
<dbReference type="Proteomes" id="UP001172737">
    <property type="component" value="Unassembled WGS sequence"/>
</dbReference>
<evidence type="ECO:0000313" key="4">
    <source>
        <dbReference type="Proteomes" id="UP001172737"/>
    </source>
</evidence>
<feature type="domain" description="TadE-like" evidence="2">
    <location>
        <begin position="5"/>
        <end position="47"/>
    </location>
</feature>
<evidence type="ECO:0000256" key="1">
    <source>
        <dbReference type="SAM" id="Phobius"/>
    </source>
</evidence>
<evidence type="ECO:0000259" key="2">
    <source>
        <dbReference type="Pfam" id="PF07811"/>
    </source>
</evidence>
<keyword evidence="4" id="KW-1185">Reference proteome</keyword>
<dbReference type="EMBL" id="JAUHPX010000007">
    <property type="protein sequence ID" value="MDN4488802.1"/>
    <property type="molecule type" value="Genomic_DNA"/>
</dbReference>
<dbReference type="RefSeq" id="WP_301121340.1">
    <property type="nucleotide sequence ID" value="NZ_JAUHPX010000007.1"/>
</dbReference>
<keyword evidence="1" id="KW-0472">Membrane</keyword>
<keyword evidence="1" id="KW-1133">Transmembrane helix</keyword>
<keyword evidence="1" id="KW-0812">Transmembrane</keyword>
<evidence type="ECO:0000313" key="3">
    <source>
        <dbReference type="EMBL" id="MDN4488802.1"/>
    </source>
</evidence>
<gene>
    <name evidence="3" type="ORF">QQX10_11570</name>
</gene>
<comment type="caution">
    <text evidence="3">The sequence shown here is derived from an EMBL/GenBank/DDBJ whole genome shotgun (WGS) entry which is preliminary data.</text>
</comment>
<accession>A0AAW7M4L9</accession>
<dbReference type="AlphaFoldDB" id="A0AAW7M4L9"/>